<dbReference type="Gene3D" id="3.40.630.10">
    <property type="entry name" value="Zn peptidases"/>
    <property type="match status" value="1"/>
</dbReference>
<keyword evidence="4" id="KW-1185">Reference proteome</keyword>
<dbReference type="InterPro" id="IPR002933">
    <property type="entry name" value="Peptidase_M20"/>
</dbReference>
<dbReference type="SUPFAM" id="SSF55031">
    <property type="entry name" value="Bacterial exopeptidase dimerisation domain"/>
    <property type="match status" value="1"/>
</dbReference>
<evidence type="ECO:0000259" key="2">
    <source>
        <dbReference type="Pfam" id="PF07687"/>
    </source>
</evidence>
<gene>
    <name evidence="3" type="ORF">NM686_012660</name>
</gene>
<evidence type="ECO:0000313" key="3">
    <source>
        <dbReference type="EMBL" id="WAR43244.1"/>
    </source>
</evidence>
<dbReference type="Proteomes" id="UP001162780">
    <property type="component" value="Chromosome"/>
</dbReference>
<dbReference type="InterPro" id="IPR036264">
    <property type="entry name" value="Bact_exopeptidase_dim_dom"/>
</dbReference>
<protein>
    <submittedName>
        <fullName evidence="3">M20 family metallopeptidase</fullName>
    </submittedName>
</protein>
<dbReference type="InterPro" id="IPR017439">
    <property type="entry name" value="Amidohydrolase"/>
</dbReference>
<evidence type="ECO:0000256" key="1">
    <source>
        <dbReference type="ARBA" id="ARBA00022801"/>
    </source>
</evidence>
<dbReference type="CDD" id="cd05666">
    <property type="entry name" value="M20_Acy1-like"/>
    <property type="match status" value="1"/>
</dbReference>
<evidence type="ECO:0000313" key="4">
    <source>
        <dbReference type="Proteomes" id="UP001162780"/>
    </source>
</evidence>
<dbReference type="Pfam" id="PF01546">
    <property type="entry name" value="Peptidase_M20"/>
    <property type="match status" value="1"/>
</dbReference>
<name>A0ABY7GGA4_9GAMM</name>
<dbReference type="NCBIfam" id="TIGR01891">
    <property type="entry name" value="amidohydrolases"/>
    <property type="match status" value="1"/>
</dbReference>
<dbReference type="PANTHER" id="PTHR11014:SF63">
    <property type="entry name" value="METALLOPEPTIDASE, PUTATIVE (AFU_ORTHOLOGUE AFUA_6G09600)-RELATED"/>
    <property type="match status" value="1"/>
</dbReference>
<dbReference type="EMBL" id="CP113517">
    <property type="protein sequence ID" value="WAR43244.1"/>
    <property type="molecule type" value="Genomic_DNA"/>
</dbReference>
<sequence>MKVKAHDSVLSSAQPGVLPEVAVQLDQIIGFRRDIHAHPELGYEEVRTAERIAAKLNDWGIPFHAGLGKTGIVGILKAGDSKRAIGLRADMDALPIQEQNTFAHASKHAGRMHACGHDGHVAMLLGAAQYLAKRRNFDGTVYLVFQPAEEGGAGAEAMIKDGLFERFPMQAVYGMHNWPGMPVGQFAVSPGPVMAAYDTFRILIKGKGCHAALPHLGLDPVPVAAQLILAFQTILTRNANPLDAGVLSVTTVHVGQAKNVIADCCELTGTLRTFSSELMELMQQRMREIAEHTCLAHGMSCDIEFSKGYPATVNDPEAADLTRRILAEIVGEDNVIRQPPVMGAEDFAFMLQRLPGSYCFIGNGEGDHRLAGHGLGPCTLHNASYDFNDDILALGAMYWIRLVETALATVADQG</sequence>
<dbReference type="Pfam" id="PF07687">
    <property type="entry name" value="M20_dimer"/>
    <property type="match status" value="1"/>
</dbReference>
<dbReference type="PIRSF" id="PIRSF005962">
    <property type="entry name" value="Pept_M20D_amidohydro"/>
    <property type="match status" value="1"/>
</dbReference>
<dbReference type="InterPro" id="IPR011650">
    <property type="entry name" value="Peptidase_M20_dimer"/>
</dbReference>
<dbReference type="PANTHER" id="PTHR11014">
    <property type="entry name" value="PEPTIDASE M20 FAMILY MEMBER"/>
    <property type="match status" value="1"/>
</dbReference>
<organism evidence="3 4">
    <name type="scientific">Methylomonas rapida</name>
    <dbReference type="NCBI Taxonomy" id="2963939"/>
    <lineage>
        <taxon>Bacteria</taxon>
        <taxon>Pseudomonadati</taxon>
        <taxon>Pseudomonadota</taxon>
        <taxon>Gammaproteobacteria</taxon>
        <taxon>Methylococcales</taxon>
        <taxon>Methylococcaceae</taxon>
        <taxon>Methylomonas</taxon>
    </lineage>
</organism>
<dbReference type="RefSeq" id="WP_255188227.1">
    <property type="nucleotide sequence ID" value="NZ_CP113517.1"/>
</dbReference>
<dbReference type="Gene3D" id="3.30.70.360">
    <property type="match status" value="1"/>
</dbReference>
<reference evidence="3" key="1">
    <citation type="submission" date="2022-11" db="EMBL/GenBank/DDBJ databases">
        <title>Methylomonas rapida sp. nov., Carotenoid-Producing Obligate Methanotrophs with High Growth Characteristics and Biotechnological Potential.</title>
        <authorList>
            <person name="Tikhonova E.N."/>
            <person name="Suleimanov R.Z."/>
            <person name="Miroshnikov K."/>
            <person name="Oshkin I.Y."/>
            <person name="Belova S.E."/>
            <person name="Danilova O.V."/>
            <person name="Ashikhmin A."/>
            <person name="Konopkin A."/>
            <person name="But S.Y."/>
            <person name="Khmelenina V.N."/>
            <person name="Kuznetsov N."/>
            <person name="Pimenov N.V."/>
            <person name="Dedysh S.N."/>
        </authorList>
    </citation>
    <scope>NUCLEOTIDE SEQUENCE</scope>
    <source>
        <strain evidence="3">MP1</strain>
    </source>
</reference>
<accession>A0ABY7GGA4</accession>
<proteinExistence type="predicted"/>
<keyword evidence="1" id="KW-0378">Hydrolase</keyword>
<dbReference type="SUPFAM" id="SSF53187">
    <property type="entry name" value="Zn-dependent exopeptidases"/>
    <property type="match status" value="1"/>
</dbReference>
<feature type="domain" description="Peptidase M20 dimerisation" evidence="2">
    <location>
        <begin position="199"/>
        <end position="293"/>
    </location>
</feature>